<evidence type="ECO:0000259" key="11">
    <source>
        <dbReference type="Pfam" id="PF00591"/>
    </source>
</evidence>
<feature type="region of interest" description="Disordered" evidence="10">
    <location>
        <begin position="340"/>
        <end position="383"/>
    </location>
</feature>
<evidence type="ECO:0000256" key="2">
    <source>
        <dbReference type="ARBA" id="ARBA00011948"/>
    </source>
</evidence>
<evidence type="ECO:0000256" key="7">
    <source>
        <dbReference type="ARBA" id="ARBA00023141"/>
    </source>
</evidence>
<dbReference type="EMBL" id="KZ084143">
    <property type="protein sequence ID" value="OSC98064.1"/>
    <property type="molecule type" value="Genomic_DNA"/>
</dbReference>
<comment type="pathway">
    <text evidence="1">Amino-acid biosynthesis; L-tryptophan biosynthesis; L-tryptophan from chorismate: step 2/5.</text>
</comment>
<proteinExistence type="inferred from homology"/>
<gene>
    <name evidence="12" type="ORF">PYCCODRAFT_1471405</name>
</gene>
<evidence type="ECO:0000256" key="6">
    <source>
        <dbReference type="ARBA" id="ARBA00022822"/>
    </source>
</evidence>
<dbReference type="SUPFAM" id="SSF52418">
    <property type="entry name" value="Nucleoside phosphorylase/phosphoribosyltransferase catalytic domain"/>
    <property type="match status" value="1"/>
</dbReference>
<keyword evidence="13" id="KW-1185">Reference proteome</keyword>
<dbReference type="FunFam" id="3.40.1030.10:FF:000002">
    <property type="entry name" value="Anthranilate phosphoribosyltransferase"/>
    <property type="match status" value="1"/>
</dbReference>
<comment type="similarity">
    <text evidence="8">Belongs to the anthranilate phosphoribosyltransferase family.</text>
</comment>
<evidence type="ECO:0000313" key="12">
    <source>
        <dbReference type="EMBL" id="OSC98064.1"/>
    </source>
</evidence>
<dbReference type="InterPro" id="IPR000312">
    <property type="entry name" value="Glycosyl_Trfase_fam3"/>
</dbReference>
<evidence type="ECO:0000256" key="8">
    <source>
        <dbReference type="ARBA" id="ARBA00061500"/>
    </source>
</evidence>
<dbReference type="Gene3D" id="1.20.970.10">
    <property type="entry name" value="Transferase, Pyrimidine Nucleoside Phosphorylase, Chain C"/>
    <property type="match status" value="1"/>
</dbReference>
<evidence type="ECO:0000313" key="13">
    <source>
        <dbReference type="Proteomes" id="UP000193067"/>
    </source>
</evidence>
<keyword evidence="4" id="KW-0328">Glycosyltransferase</keyword>
<feature type="domain" description="Glycosyl transferase family 3" evidence="11">
    <location>
        <begin position="93"/>
        <end position="347"/>
    </location>
</feature>
<dbReference type="Gene3D" id="3.40.1030.10">
    <property type="entry name" value="Nucleoside phosphorylase/phosphoribosyltransferase catalytic domain"/>
    <property type="match status" value="1"/>
</dbReference>
<evidence type="ECO:0000256" key="9">
    <source>
        <dbReference type="ARBA" id="ARBA00071401"/>
    </source>
</evidence>
<dbReference type="HAMAP" id="MF_00211">
    <property type="entry name" value="TrpD"/>
    <property type="match status" value="1"/>
</dbReference>
<evidence type="ECO:0000256" key="5">
    <source>
        <dbReference type="ARBA" id="ARBA00022679"/>
    </source>
</evidence>
<dbReference type="GO" id="GO:0005829">
    <property type="term" value="C:cytosol"/>
    <property type="evidence" value="ECO:0007669"/>
    <property type="project" value="TreeGrafter"/>
</dbReference>
<evidence type="ECO:0000256" key="4">
    <source>
        <dbReference type="ARBA" id="ARBA00022676"/>
    </source>
</evidence>
<keyword evidence="5" id="KW-0808">Transferase</keyword>
<dbReference type="GO" id="GO:0000162">
    <property type="term" value="P:L-tryptophan biosynthetic process"/>
    <property type="evidence" value="ECO:0007669"/>
    <property type="project" value="UniProtKB-KW"/>
</dbReference>
<reference evidence="12 13" key="1">
    <citation type="journal article" date="2015" name="Biotechnol. Biofuels">
        <title>Enhanced degradation of softwood versus hardwood by the white-rot fungus Pycnoporus coccineus.</title>
        <authorList>
            <person name="Couturier M."/>
            <person name="Navarro D."/>
            <person name="Chevret D."/>
            <person name="Henrissat B."/>
            <person name="Piumi F."/>
            <person name="Ruiz-Duenas F.J."/>
            <person name="Martinez A.T."/>
            <person name="Grigoriev I.V."/>
            <person name="Riley R."/>
            <person name="Lipzen A."/>
            <person name="Berrin J.G."/>
            <person name="Master E.R."/>
            <person name="Rosso M.N."/>
        </authorList>
    </citation>
    <scope>NUCLEOTIDE SEQUENCE [LARGE SCALE GENOMIC DNA]</scope>
    <source>
        <strain evidence="12 13">BRFM310</strain>
    </source>
</reference>
<dbReference type="OrthoDB" id="427800at2759"/>
<dbReference type="Proteomes" id="UP000193067">
    <property type="component" value="Unassembled WGS sequence"/>
</dbReference>
<dbReference type="Pfam" id="PF00591">
    <property type="entry name" value="Glycos_transf_3"/>
    <property type="match status" value="1"/>
</dbReference>
<dbReference type="EC" id="2.4.2.18" evidence="2"/>
<dbReference type="PANTHER" id="PTHR43285:SF2">
    <property type="entry name" value="ANTHRANILATE PHOSPHORIBOSYLTRANSFERASE"/>
    <property type="match status" value="1"/>
</dbReference>
<dbReference type="STRING" id="1353009.A0A1Y2IAC7"/>
<keyword evidence="7" id="KW-0057">Aromatic amino acid biosynthesis</keyword>
<feature type="region of interest" description="Disordered" evidence="10">
    <location>
        <begin position="418"/>
        <end position="441"/>
    </location>
</feature>
<evidence type="ECO:0000256" key="1">
    <source>
        <dbReference type="ARBA" id="ARBA00004907"/>
    </source>
</evidence>
<dbReference type="PANTHER" id="PTHR43285">
    <property type="entry name" value="ANTHRANILATE PHOSPHORIBOSYLTRANSFERASE"/>
    <property type="match status" value="1"/>
</dbReference>
<keyword evidence="3" id="KW-0028">Amino-acid biosynthesis</keyword>
<dbReference type="NCBIfam" id="TIGR01245">
    <property type="entry name" value="trpD"/>
    <property type="match status" value="1"/>
</dbReference>
<evidence type="ECO:0000256" key="10">
    <source>
        <dbReference type="SAM" id="MobiDB-lite"/>
    </source>
</evidence>
<dbReference type="AlphaFoldDB" id="A0A1Y2IAC7"/>
<accession>A0A1Y2IAC7</accession>
<evidence type="ECO:0000256" key="3">
    <source>
        <dbReference type="ARBA" id="ARBA00022605"/>
    </source>
</evidence>
<dbReference type="InterPro" id="IPR035902">
    <property type="entry name" value="Nuc_phospho_transferase"/>
</dbReference>
<sequence length="501" mass="53348">MSPSSTAVSPETFKALLGKLIKTPEFFTADDLTLALECIFTPDVVPPVQIGSFLTALHIERVERRPDFLQAAANVLRKRALKAAVEGVEDDFVVDIVGTGGDGHNTFNVSTTAAIVAAGAGARVVKHGSRASTSSSGSADLLQSLGCYFTPPSVETPLPIARVPFTFIMAPQYHPTLAMIAPFRKALPHRTMFNVLGPLINPARPRGMVLGVAEKELGAPFAHSLEEGGVQRAFVVCGAEGLDEISCAGNTHVWELHNGTITERTVHPRDFGLEPHPLSEVAGGTPEENAKTFRELLKSGSEIPARLTPVLDFVLMNAAALLVVAGIAQDFKDGVAKARESVTSGKATPGEGEGRGQAGEAAEEGLAGEGRREAGEAAGIWGGEEGSPRWIRGLCEFRGKENRGRRVQRDTVALRAYEHDSSEPLRPSPDRRRRTYGSTPAAARSLGVSLAEARSTGLAPALAAAVPRHPQVRPQRRARRALLFLSRRLGMAARSLLSTLP</sequence>
<protein>
    <recommendedName>
        <fullName evidence="9">Anthranilate phosphoribosyltransferase</fullName>
        <ecNumber evidence="2">2.4.2.18</ecNumber>
    </recommendedName>
</protein>
<dbReference type="InterPro" id="IPR005940">
    <property type="entry name" value="Anthranilate_Pribosyl_Tfrase"/>
</dbReference>
<name>A0A1Y2IAC7_TRAC3</name>
<organism evidence="12 13">
    <name type="scientific">Trametes coccinea (strain BRFM310)</name>
    <name type="common">Pycnoporus coccineus</name>
    <dbReference type="NCBI Taxonomy" id="1353009"/>
    <lineage>
        <taxon>Eukaryota</taxon>
        <taxon>Fungi</taxon>
        <taxon>Dikarya</taxon>
        <taxon>Basidiomycota</taxon>
        <taxon>Agaricomycotina</taxon>
        <taxon>Agaricomycetes</taxon>
        <taxon>Polyporales</taxon>
        <taxon>Polyporaceae</taxon>
        <taxon>Trametes</taxon>
    </lineage>
</organism>
<keyword evidence="6" id="KW-0822">Tryptophan biosynthesis</keyword>
<dbReference type="GO" id="GO:0004048">
    <property type="term" value="F:anthranilate phosphoribosyltransferase activity"/>
    <property type="evidence" value="ECO:0007669"/>
    <property type="project" value="UniProtKB-EC"/>
</dbReference>